<reference evidence="1 2" key="1">
    <citation type="journal article" date="2016" name="Nat. Commun.">
        <title>Ectomycorrhizal ecology is imprinted in the genome of the dominant symbiotic fungus Cenococcum geophilum.</title>
        <authorList>
            <consortium name="DOE Joint Genome Institute"/>
            <person name="Peter M."/>
            <person name="Kohler A."/>
            <person name="Ohm R.A."/>
            <person name="Kuo A."/>
            <person name="Krutzmann J."/>
            <person name="Morin E."/>
            <person name="Arend M."/>
            <person name="Barry K.W."/>
            <person name="Binder M."/>
            <person name="Choi C."/>
            <person name="Clum A."/>
            <person name="Copeland A."/>
            <person name="Grisel N."/>
            <person name="Haridas S."/>
            <person name="Kipfer T."/>
            <person name="LaButti K."/>
            <person name="Lindquist E."/>
            <person name="Lipzen A."/>
            <person name="Maire R."/>
            <person name="Meier B."/>
            <person name="Mihaltcheva S."/>
            <person name="Molinier V."/>
            <person name="Murat C."/>
            <person name="Poggeler S."/>
            <person name="Quandt C.A."/>
            <person name="Sperisen C."/>
            <person name="Tritt A."/>
            <person name="Tisserant E."/>
            <person name="Crous P.W."/>
            <person name="Henrissat B."/>
            <person name="Nehls U."/>
            <person name="Egli S."/>
            <person name="Spatafora J.W."/>
            <person name="Grigoriev I.V."/>
            <person name="Martin F.M."/>
        </authorList>
    </citation>
    <scope>NUCLEOTIDE SEQUENCE [LARGE SCALE GENOMIC DNA]</scope>
    <source>
        <strain evidence="1 2">CBS 207.34</strain>
    </source>
</reference>
<protein>
    <submittedName>
        <fullName evidence="1">Pantetheine-phosphate adenylyltransferase family protein-like protein</fullName>
    </submittedName>
</protein>
<keyword evidence="2" id="KW-1185">Reference proteome</keyword>
<dbReference type="GO" id="GO:0016779">
    <property type="term" value="F:nucleotidyltransferase activity"/>
    <property type="evidence" value="ECO:0007669"/>
    <property type="project" value="UniProtKB-KW"/>
</dbReference>
<evidence type="ECO:0000313" key="2">
    <source>
        <dbReference type="Proteomes" id="UP000250140"/>
    </source>
</evidence>
<dbReference type="Gene3D" id="3.40.50.620">
    <property type="entry name" value="HUPs"/>
    <property type="match status" value="1"/>
</dbReference>
<dbReference type="GO" id="GO:0015937">
    <property type="term" value="P:coenzyme A biosynthetic process"/>
    <property type="evidence" value="ECO:0007669"/>
    <property type="project" value="TreeGrafter"/>
</dbReference>
<organism evidence="1 2">
    <name type="scientific">Glonium stellatum</name>
    <dbReference type="NCBI Taxonomy" id="574774"/>
    <lineage>
        <taxon>Eukaryota</taxon>
        <taxon>Fungi</taxon>
        <taxon>Dikarya</taxon>
        <taxon>Ascomycota</taxon>
        <taxon>Pezizomycotina</taxon>
        <taxon>Dothideomycetes</taxon>
        <taxon>Pleosporomycetidae</taxon>
        <taxon>Gloniales</taxon>
        <taxon>Gloniaceae</taxon>
        <taxon>Glonium</taxon>
    </lineage>
</organism>
<dbReference type="Proteomes" id="UP000250140">
    <property type="component" value="Unassembled WGS sequence"/>
</dbReference>
<keyword evidence="1" id="KW-0808">Transferase</keyword>
<proteinExistence type="predicted"/>
<dbReference type="SUPFAM" id="SSF52374">
    <property type="entry name" value="Nucleotidylyl transferase"/>
    <property type="match status" value="1"/>
</dbReference>
<evidence type="ECO:0000313" key="1">
    <source>
        <dbReference type="EMBL" id="OCL02936.1"/>
    </source>
</evidence>
<accession>A0A8E2EQU2</accession>
<dbReference type="InterPro" id="IPR014729">
    <property type="entry name" value="Rossmann-like_a/b/a_fold"/>
</dbReference>
<sequence>MPPLHEHSRRSLLLLPPAPSPPTYAALKAAYGSSISSVLKELARSPSRSQRATVLDIALPCDYVYGRQAVPRTALYSATQSLVAGLYKLICVTSAKESIDVEDSEGIDPRLLLVAYPRNGKLDQPAESQQPEGESQGPVIDIRTLARSQRSWETVYAVESEEGEQILKNFLAAGRADSEVRRVRGGIVQVSAKEMQSPSANASDDLKRHVSVALGGTFDHLHIGHKLLLTMFAFVLEPASTADESVERSLTIGITGDELLKNKKFAEFLESWHQRQQAVDGFLRSILDFGPANNGRITVEEKTEAGPNGHAVHVTLPSNLLLKYVEIWDPFGPTITDETLTALVISGETRSGGKAVNAKRAEREWAPLEIFEVDVLDAQEEEDGTTTRAKVDETFQSKLSSTELRRMQSEKFRTRSHV</sequence>
<dbReference type="PANTHER" id="PTHR10695">
    <property type="entry name" value="DEPHOSPHO-COA KINASE-RELATED"/>
    <property type="match status" value="1"/>
</dbReference>
<dbReference type="GO" id="GO:0004140">
    <property type="term" value="F:dephospho-CoA kinase activity"/>
    <property type="evidence" value="ECO:0007669"/>
    <property type="project" value="TreeGrafter"/>
</dbReference>
<dbReference type="AlphaFoldDB" id="A0A8E2EQU2"/>
<name>A0A8E2EQU2_9PEZI</name>
<dbReference type="OrthoDB" id="330671at2759"/>
<dbReference type="PANTHER" id="PTHR10695:SF46">
    <property type="entry name" value="BIFUNCTIONAL COENZYME A SYNTHASE-RELATED"/>
    <property type="match status" value="1"/>
</dbReference>
<keyword evidence="1" id="KW-0548">Nucleotidyltransferase</keyword>
<gene>
    <name evidence="1" type="ORF">AOQ84DRAFT_382143</name>
</gene>
<dbReference type="EMBL" id="KV750846">
    <property type="protein sequence ID" value="OCL02936.1"/>
    <property type="molecule type" value="Genomic_DNA"/>
</dbReference>